<sequence length="92" mass="10794">MGNISEGHMGLRERRGGSCVHSPGMTCVLIRMPIYIFTQVHNVRLKLCIQSCVLEKWYKPSKTYYHTRQVKNICYPLRHQHEGFPGQFEQNE</sequence>
<dbReference type="Proteomes" id="UP000095287">
    <property type="component" value="Unplaced"/>
</dbReference>
<protein>
    <submittedName>
        <fullName evidence="2">Ovule protein</fullName>
    </submittedName>
</protein>
<evidence type="ECO:0000313" key="1">
    <source>
        <dbReference type="Proteomes" id="UP000095287"/>
    </source>
</evidence>
<accession>A0A1I7Y8R8</accession>
<organism evidence="1 2">
    <name type="scientific">Steinernema glaseri</name>
    <dbReference type="NCBI Taxonomy" id="37863"/>
    <lineage>
        <taxon>Eukaryota</taxon>
        <taxon>Metazoa</taxon>
        <taxon>Ecdysozoa</taxon>
        <taxon>Nematoda</taxon>
        <taxon>Chromadorea</taxon>
        <taxon>Rhabditida</taxon>
        <taxon>Tylenchina</taxon>
        <taxon>Panagrolaimomorpha</taxon>
        <taxon>Strongyloidoidea</taxon>
        <taxon>Steinernematidae</taxon>
        <taxon>Steinernema</taxon>
    </lineage>
</organism>
<keyword evidence="1" id="KW-1185">Reference proteome</keyword>
<reference evidence="2" key="1">
    <citation type="submission" date="2016-11" db="UniProtKB">
        <authorList>
            <consortium name="WormBaseParasite"/>
        </authorList>
    </citation>
    <scope>IDENTIFICATION</scope>
</reference>
<name>A0A1I7Y8R8_9BILA</name>
<dbReference type="WBParaSite" id="L893_g13880.t1">
    <property type="protein sequence ID" value="L893_g13880.t1"/>
    <property type="gene ID" value="L893_g13880"/>
</dbReference>
<proteinExistence type="predicted"/>
<dbReference type="AlphaFoldDB" id="A0A1I7Y8R8"/>
<evidence type="ECO:0000313" key="2">
    <source>
        <dbReference type="WBParaSite" id="L893_g13880.t1"/>
    </source>
</evidence>